<evidence type="ECO:0000313" key="2">
    <source>
        <dbReference type="Proteomes" id="UP001158045"/>
    </source>
</evidence>
<dbReference type="InterPro" id="IPR036593">
    <property type="entry name" value="CPE0013-like_sf"/>
</dbReference>
<evidence type="ECO:0000313" key="1">
    <source>
        <dbReference type="EMBL" id="MDH8679837.1"/>
    </source>
</evidence>
<dbReference type="PANTHER" id="PTHR39450">
    <property type="entry name" value="MOLYBDOPTERIN OXIDOREDUCTASE, 4FE-4S CLUSTER-BINDING SUBUNIT"/>
    <property type="match status" value="1"/>
</dbReference>
<dbReference type="PANTHER" id="PTHR39450:SF1">
    <property type="entry name" value="DUF1667 DOMAIN-CONTAINING PROTEIN"/>
    <property type="match status" value="1"/>
</dbReference>
<gene>
    <name evidence="1" type="ORF">QE109_16885</name>
</gene>
<organism evidence="1 2">
    <name type="scientific">Fusibacter bizertensis</name>
    <dbReference type="NCBI Taxonomy" id="1488331"/>
    <lineage>
        <taxon>Bacteria</taxon>
        <taxon>Bacillati</taxon>
        <taxon>Bacillota</taxon>
        <taxon>Clostridia</taxon>
        <taxon>Eubacteriales</taxon>
        <taxon>Eubacteriales Family XII. Incertae Sedis</taxon>
        <taxon>Fusibacter</taxon>
    </lineage>
</organism>
<dbReference type="Gene3D" id="3.10.530.10">
    <property type="entry name" value="CPE0013-like"/>
    <property type="match status" value="1"/>
</dbReference>
<dbReference type="Proteomes" id="UP001158045">
    <property type="component" value="Unassembled WGS sequence"/>
</dbReference>
<proteinExistence type="predicted"/>
<dbReference type="Pfam" id="PF07892">
    <property type="entry name" value="DUF1667"/>
    <property type="match status" value="1"/>
</dbReference>
<name>A0ABT6NHC8_9FIRM</name>
<accession>A0ABT6NHC8</accession>
<dbReference type="EMBL" id="JARYZI010000018">
    <property type="protein sequence ID" value="MDH8679837.1"/>
    <property type="molecule type" value="Genomic_DNA"/>
</dbReference>
<comment type="caution">
    <text evidence="1">The sequence shown here is derived from an EMBL/GenBank/DDBJ whole genome shotgun (WGS) entry which is preliminary data.</text>
</comment>
<sequence>MNVQVVKKICISCPIGCHLVIKENDSNDLSESKYIITGNRCAKGVKYAEEEMSNPTRIVTTTIAVQDGVVKRLPVKSNAPLDKSIIFDVCIELSHIVCRAPIILGETVLSNVLNSGVDIVACRTIEHL</sequence>
<keyword evidence="2" id="KW-1185">Reference proteome</keyword>
<dbReference type="SUPFAM" id="SSF160148">
    <property type="entry name" value="CPE0013-like"/>
    <property type="match status" value="1"/>
</dbReference>
<dbReference type="InterPro" id="IPR012460">
    <property type="entry name" value="DUF1667"/>
</dbReference>
<dbReference type="RefSeq" id="WP_281095732.1">
    <property type="nucleotide sequence ID" value="NZ_JARYZI010000018.1"/>
</dbReference>
<reference evidence="1 2" key="1">
    <citation type="submission" date="2023-04" db="EMBL/GenBank/DDBJ databases">
        <title>Fusibacter bizertensis strain WBS, isolated from littoral bottom sediments of the Arctic seas - biochemical and genomic analysis.</title>
        <authorList>
            <person name="Brioukhanov A.L."/>
        </authorList>
    </citation>
    <scope>NUCLEOTIDE SEQUENCE [LARGE SCALE GENOMIC DNA]</scope>
    <source>
        <strain evidence="1 2">WBS</strain>
    </source>
</reference>
<protein>
    <submittedName>
        <fullName evidence="1">DUF1667 domain-containing protein</fullName>
    </submittedName>
</protein>